<proteinExistence type="predicted"/>
<evidence type="ECO:0000259" key="7">
    <source>
        <dbReference type="Pfam" id="PF01578"/>
    </source>
</evidence>
<keyword evidence="2 6" id="KW-0812">Transmembrane</keyword>
<evidence type="ECO:0000256" key="5">
    <source>
        <dbReference type="ARBA" id="ARBA00023136"/>
    </source>
</evidence>
<dbReference type="InterPro" id="IPR045062">
    <property type="entry name" value="Cyt_c_biogenesis_CcsA/CcmC"/>
</dbReference>
<feature type="domain" description="Cytochrome c assembly protein" evidence="7">
    <location>
        <begin position="76"/>
        <end position="193"/>
    </location>
</feature>
<feature type="transmembrane region" description="Helical" evidence="6">
    <location>
        <begin position="81"/>
        <end position="100"/>
    </location>
</feature>
<feature type="transmembrane region" description="Helical" evidence="6">
    <location>
        <begin position="137"/>
        <end position="165"/>
    </location>
</feature>
<feature type="transmembrane region" description="Helical" evidence="6">
    <location>
        <begin position="107"/>
        <end position="125"/>
    </location>
</feature>
<feature type="domain" description="Cytochrome c assembly protein" evidence="7">
    <location>
        <begin position="266"/>
        <end position="392"/>
    </location>
</feature>
<dbReference type="AlphaFoldDB" id="A0A419V3B8"/>
<evidence type="ECO:0000256" key="6">
    <source>
        <dbReference type="SAM" id="Phobius"/>
    </source>
</evidence>
<feature type="transmembrane region" description="Helical" evidence="6">
    <location>
        <begin position="177"/>
        <end position="200"/>
    </location>
</feature>
<dbReference type="InterPro" id="IPR017562">
    <property type="entry name" value="Cyt_c_biogenesis_CcsA"/>
</dbReference>
<dbReference type="EMBL" id="RAPK01000009">
    <property type="protein sequence ID" value="RKD72901.1"/>
    <property type="molecule type" value="Genomic_DNA"/>
</dbReference>
<dbReference type="PANTHER" id="PTHR30071">
    <property type="entry name" value="HEME EXPORTER PROTEIN C"/>
    <property type="match status" value="1"/>
</dbReference>
<name>A0A419V3B8_9BACL</name>
<dbReference type="GO" id="GO:0005886">
    <property type="term" value="C:plasma membrane"/>
    <property type="evidence" value="ECO:0007669"/>
    <property type="project" value="TreeGrafter"/>
</dbReference>
<accession>A0A419V3B8</accession>
<dbReference type="NCBIfam" id="TIGR03144">
    <property type="entry name" value="cytochr_II_ccsB"/>
    <property type="match status" value="1"/>
</dbReference>
<protein>
    <submittedName>
        <fullName evidence="8">Cytochrome c-type biogenesis protein CcsB</fullName>
    </submittedName>
</protein>
<feature type="transmembrane region" description="Helical" evidence="6">
    <location>
        <begin position="259"/>
        <end position="278"/>
    </location>
</feature>
<feature type="transmembrane region" description="Helical" evidence="6">
    <location>
        <begin position="339"/>
        <end position="355"/>
    </location>
</feature>
<comment type="caution">
    <text evidence="8">The sequence shown here is derived from an EMBL/GenBank/DDBJ whole genome shotgun (WGS) entry which is preliminary data.</text>
</comment>
<keyword evidence="9" id="KW-1185">Reference proteome</keyword>
<dbReference type="GO" id="GO:0020037">
    <property type="term" value="F:heme binding"/>
    <property type="evidence" value="ECO:0007669"/>
    <property type="project" value="InterPro"/>
</dbReference>
<dbReference type="Proteomes" id="UP000285120">
    <property type="component" value="Unassembled WGS sequence"/>
</dbReference>
<dbReference type="OrthoDB" id="9814290at2"/>
<evidence type="ECO:0000256" key="1">
    <source>
        <dbReference type="ARBA" id="ARBA00004141"/>
    </source>
</evidence>
<feature type="transmembrane region" description="Helical" evidence="6">
    <location>
        <begin position="47"/>
        <end position="69"/>
    </location>
</feature>
<organism evidence="8 9">
    <name type="scientific">Sinobaca qinghaiensis</name>
    <dbReference type="NCBI Taxonomy" id="342944"/>
    <lineage>
        <taxon>Bacteria</taxon>
        <taxon>Bacillati</taxon>
        <taxon>Bacillota</taxon>
        <taxon>Bacilli</taxon>
        <taxon>Bacillales</taxon>
        <taxon>Sporolactobacillaceae</taxon>
        <taxon>Sinobaca</taxon>
    </lineage>
</organism>
<evidence type="ECO:0000256" key="2">
    <source>
        <dbReference type="ARBA" id="ARBA00022692"/>
    </source>
</evidence>
<evidence type="ECO:0000313" key="9">
    <source>
        <dbReference type="Proteomes" id="UP000285120"/>
    </source>
</evidence>
<feature type="transmembrane region" description="Helical" evidence="6">
    <location>
        <begin position="305"/>
        <end position="327"/>
    </location>
</feature>
<comment type="subcellular location">
    <subcellularLocation>
        <location evidence="1">Membrane</location>
        <topology evidence="1">Multi-pass membrane protein</topology>
    </subcellularLocation>
</comment>
<keyword evidence="4 6" id="KW-1133">Transmembrane helix</keyword>
<evidence type="ECO:0000256" key="4">
    <source>
        <dbReference type="ARBA" id="ARBA00022989"/>
    </source>
</evidence>
<evidence type="ECO:0000256" key="3">
    <source>
        <dbReference type="ARBA" id="ARBA00022748"/>
    </source>
</evidence>
<sequence length="395" mass="44481">MEQLSGNLLLTAFFLYLLATILFAVSVTGRKWRDKSGDMTGNKWGTLGFLAALGGFLFAAGYFVTRWMASGHAPVSNMFEYTTFLGIAIGFAFLILYSIYKSNVLGMFAMPIIMLIIAYASIFPTEVEPLIPALQSYWLQIHVTTTALGQGILAIGFVAGLIYLIRTVDFSKGGKKVFWLEFIMFSMLTVAAFVIIRYAFNIFGYQTVFQYTDENGAQAEMIYELPPILGPNNGQLIQQGSWEPLFLLPEWIRSDDANTLVWTFAAAIVLYAVIRLLLRKPLSQFLQPLIRGVSPDKVDELSYRAIAIGFPVFTLGGLIFAMIWAQIAWTRFWGWDPKEVWALITFLFYAAYLHLRLTRGWHGERSAWLCVIGFAIIMFNLVFVNLVIAGLHSYA</sequence>
<keyword evidence="3" id="KW-0201">Cytochrome c-type biogenesis</keyword>
<keyword evidence="5 6" id="KW-0472">Membrane</keyword>
<dbReference type="RefSeq" id="WP_120193296.1">
    <property type="nucleotide sequence ID" value="NZ_RAPK01000009.1"/>
</dbReference>
<evidence type="ECO:0000313" key="8">
    <source>
        <dbReference type="EMBL" id="RKD72901.1"/>
    </source>
</evidence>
<reference evidence="8 9" key="1">
    <citation type="submission" date="2018-09" db="EMBL/GenBank/DDBJ databases">
        <title>Genomic Encyclopedia of Archaeal and Bacterial Type Strains, Phase II (KMG-II): from individual species to whole genera.</title>
        <authorList>
            <person name="Goeker M."/>
        </authorList>
    </citation>
    <scope>NUCLEOTIDE SEQUENCE [LARGE SCALE GENOMIC DNA]</scope>
    <source>
        <strain evidence="8 9">DSM 17008</strain>
    </source>
</reference>
<dbReference type="Pfam" id="PF01578">
    <property type="entry name" value="Cytochrom_C_asm"/>
    <property type="match status" value="2"/>
</dbReference>
<feature type="transmembrane region" description="Helical" evidence="6">
    <location>
        <begin position="6"/>
        <end position="27"/>
    </location>
</feature>
<dbReference type="PANTHER" id="PTHR30071:SF1">
    <property type="entry name" value="CYTOCHROME B_B6 PROTEIN-RELATED"/>
    <property type="match status" value="1"/>
</dbReference>
<gene>
    <name evidence="8" type="ORF">ATL39_2097</name>
</gene>
<dbReference type="InterPro" id="IPR002541">
    <property type="entry name" value="Cyt_c_assembly"/>
</dbReference>
<feature type="transmembrane region" description="Helical" evidence="6">
    <location>
        <begin position="367"/>
        <end position="391"/>
    </location>
</feature>
<dbReference type="GO" id="GO:0017004">
    <property type="term" value="P:cytochrome complex assembly"/>
    <property type="evidence" value="ECO:0007669"/>
    <property type="project" value="UniProtKB-KW"/>
</dbReference>